<dbReference type="OrthoDB" id="9813511at2"/>
<protein>
    <submittedName>
        <fullName evidence="2">Uncharacterized protein</fullName>
    </submittedName>
</protein>
<dbReference type="RefSeq" id="WP_084533866.1">
    <property type="nucleotide sequence ID" value="NZ_FQZY01000006.1"/>
</dbReference>
<dbReference type="Proteomes" id="UP000184301">
    <property type="component" value="Unassembled WGS sequence"/>
</dbReference>
<dbReference type="STRING" id="1121950.SAMN02745243_00237"/>
<dbReference type="EMBL" id="FQZY01000006">
    <property type="protein sequence ID" value="SHJ29744.1"/>
    <property type="molecule type" value="Genomic_DNA"/>
</dbReference>
<dbReference type="AlphaFoldDB" id="A0A1M6I5T4"/>
<keyword evidence="3" id="KW-1185">Reference proteome</keyword>
<reference evidence="2 3" key="1">
    <citation type="submission" date="2016-11" db="EMBL/GenBank/DDBJ databases">
        <authorList>
            <person name="Jaros S."/>
            <person name="Januszkiewicz K."/>
            <person name="Wedrychowicz H."/>
        </authorList>
    </citation>
    <scope>NUCLEOTIDE SEQUENCE [LARGE SCALE GENOMIC DNA]</scope>
    <source>
        <strain evidence="2 3">DSM 15480</strain>
    </source>
</reference>
<evidence type="ECO:0000313" key="2">
    <source>
        <dbReference type="EMBL" id="SHJ29744.1"/>
    </source>
</evidence>
<name>A0A1M6I5T4_9FIRM</name>
<sequence>MRGGERIKEKEQLIPQMKLLTPLFGSFYPDDRQKDAGHYDENRTQVELLEGKDLAPYEAVIAQMVEKENAFGEEGVCNLMDYFHGRESIKQKVSQAIVSVKQVDGELYGCTTLTLRTNLEGSELKELCDYINGQYSDGWGEGFEQRDIAIDGGVLNVHFWSSGGLQFEKKQILEEKRKMEQRPEHGEGKAIRPKLKLIGKDGNIFAILGRAKAVLCDAGMREEASEMISRVTEAGSYEQALRIVSAYVETELSPAKEQMPDKKSMKKNQPER</sequence>
<evidence type="ECO:0000313" key="3">
    <source>
        <dbReference type="Proteomes" id="UP000184301"/>
    </source>
</evidence>
<feature type="region of interest" description="Disordered" evidence="1">
    <location>
        <begin position="252"/>
        <end position="272"/>
    </location>
</feature>
<organism evidence="2 3">
    <name type="scientific">Hespellia stercorisuis DSM 15480</name>
    <dbReference type="NCBI Taxonomy" id="1121950"/>
    <lineage>
        <taxon>Bacteria</taxon>
        <taxon>Bacillati</taxon>
        <taxon>Bacillota</taxon>
        <taxon>Clostridia</taxon>
        <taxon>Lachnospirales</taxon>
        <taxon>Lachnospiraceae</taxon>
        <taxon>Hespellia</taxon>
    </lineage>
</organism>
<evidence type="ECO:0000256" key="1">
    <source>
        <dbReference type="SAM" id="MobiDB-lite"/>
    </source>
</evidence>
<proteinExistence type="predicted"/>
<gene>
    <name evidence="2" type="ORF">SAMN02745243_00237</name>
</gene>
<feature type="compositionally biased region" description="Basic and acidic residues" evidence="1">
    <location>
        <begin position="258"/>
        <end position="272"/>
    </location>
</feature>
<accession>A0A1M6I5T4</accession>